<dbReference type="PANTHER" id="PTHR30469:SF15">
    <property type="entry name" value="HLYD FAMILY OF SECRETION PROTEINS"/>
    <property type="match status" value="1"/>
</dbReference>
<evidence type="ECO:0000256" key="5">
    <source>
        <dbReference type="SAM" id="SignalP"/>
    </source>
</evidence>
<dbReference type="GO" id="GO:0015562">
    <property type="term" value="F:efflux transmembrane transporter activity"/>
    <property type="evidence" value="ECO:0007669"/>
    <property type="project" value="TreeGrafter"/>
</dbReference>
<dbReference type="Gene3D" id="2.40.50.100">
    <property type="match status" value="1"/>
</dbReference>
<proteinExistence type="inferred from homology"/>
<dbReference type="KEGG" id="simp:C6571_13115"/>
<dbReference type="AlphaFoldDB" id="A0A2S0N1S7"/>
<evidence type="ECO:0000313" key="9">
    <source>
        <dbReference type="Proteomes" id="UP000239326"/>
    </source>
</evidence>
<dbReference type="OrthoDB" id="9806939at2"/>
<dbReference type="Proteomes" id="UP000239326">
    <property type="component" value="Chromosome"/>
</dbReference>
<name>A0A2S0N1S7_9BURK</name>
<evidence type="ECO:0000256" key="1">
    <source>
        <dbReference type="ARBA" id="ARBA00004196"/>
    </source>
</evidence>
<dbReference type="Gene3D" id="1.10.287.470">
    <property type="entry name" value="Helix hairpin bin"/>
    <property type="match status" value="1"/>
</dbReference>
<keyword evidence="9" id="KW-1185">Reference proteome</keyword>
<feature type="chain" id="PRO_5015732441" evidence="5">
    <location>
        <begin position="26"/>
        <end position="395"/>
    </location>
</feature>
<dbReference type="PANTHER" id="PTHR30469">
    <property type="entry name" value="MULTIDRUG RESISTANCE PROTEIN MDTA"/>
    <property type="match status" value="1"/>
</dbReference>
<organism evidence="8 9">
    <name type="scientific">Simplicispira suum</name>
    <dbReference type="NCBI Taxonomy" id="2109915"/>
    <lineage>
        <taxon>Bacteria</taxon>
        <taxon>Pseudomonadati</taxon>
        <taxon>Pseudomonadota</taxon>
        <taxon>Betaproteobacteria</taxon>
        <taxon>Burkholderiales</taxon>
        <taxon>Comamonadaceae</taxon>
        <taxon>Simplicispira</taxon>
    </lineage>
</organism>
<dbReference type="RefSeq" id="WP_106447076.1">
    <property type="nucleotide sequence ID" value="NZ_CP027669.1"/>
</dbReference>
<feature type="coiled-coil region" evidence="4">
    <location>
        <begin position="143"/>
        <end position="170"/>
    </location>
</feature>
<evidence type="ECO:0000256" key="2">
    <source>
        <dbReference type="ARBA" id="ARBA00009477"/>
    </source>
</evidence>
<dbReference type="InterPro" id="IPR006143">
    <property type="entry name" value="RND_pump_MFP"/>
</dbReference>
<comment type="subcellular location">
    <subcellularLocation>
        <location evidence="1">Cell envelope</location>
    </subcellularLocation>
</comment>
<keyword evidence="3" id="KW-0813">Transport</keyword>
<sequence>MTHPHASHRGRFSALLLLSSVLALGACSRSEPPPEPIRAVKLLTVGVSPLTAQLEYAGEVRARTESRLGFRVPGKILQRQAELGQRVRAGQLLAQLDPRDFELAATAARAQVSAAQTQRDLAAADARRYEALKVQNFISGAELERREASLKAAQASLQQAQAQAASQGNQAAYTRLLADADGVVTGIDAEPGQVVAAGASVVRVARDGARDVVFSVPEDKVGHMAVGQVLSVHSWSGGAPLSATVREVAASADPATRTFAVKAAIAGDAAPQLGATVNVVPPALSAQGVPAILLPTTALMQDGGGTAVWVFDATTSTVRAQPVQVATADGNQAVIASGLAPGMQVVATGVHVLSPGQKVTIYQEKYAPAQVQQAQAATESIANQALPAASAAAKP</sequence>
<dbReference type="EMBL" id="CP027669">
    <property type="protein sequence ID" value="AVO42099.1"/>
    <property type="molecule type" value="Genomic_DNA"/>
</dbReference>
<evidence type="ECO:0000259" key="6">
    <source>
        <dbReference type="Pfam" id="PF25917"/>
    </source>
</evidence>
<feature type="domain" description="Multidrug resistance protein MdtA-like barrel-sandwich hybrid" evidence="6">
    <location>
        <begin position="70"/>
        <end position="200"/>
    </location>
</feature>
<dbReference type="GO" id="GO:1990281">
    <property type="term" value="C:efflux pump complex"/>
    <property type="evidence" value="ECO:0007669"/>
    <property type="project" value="TreeGrafter"/>
</dbReference>
<evidence type="ECO:0000313" key="8">
    <source>
        <dbReference type="EMBL" id="AVO42099.1"/>
    </source>
</evidence>
<protein>
    <submittedName>
        <fullName evidence="8">Efflux RND transporter periplasmic adaptor subunit</fullName>
    </submittedName>
</protein>
<dbReference type="InterPro" id="IPR058625">
    <property type="entry name" value="MdtA-like_BSH"/>
</dbReference>
<dbReference type="Pfam" id="PF25917">
    <property type="entry name" value="BSH_RND"/>
    <property type="match status" value="1"/>
</dbReference>
<feature type="signal peptide" evidence="5">
    <location>
        <begin position="1"/>
        <end position="25"/>
    </location>
</feature>
<evidence type="ECO:0000259" key="7">
    <source>
        <dbReference type="Pfam" id="PF25967"/>
    </source>
</evidence>
<evidence type="ECO:0000256" key="4">
    <source>
        <dbReference type="SAM" id="Coils"/>
    </source>
</evidence>
<dbReference type="InterPro" id="IPR058627">
    <property type="entry name" value="MdtA-like_C"/>
</dbReference>
<keyword evidence="5" id="KW-0732">Signal</keyword>
<dbReference type="Pfam" id="PF25967">
    <property type="entry name" value="RND-MFP_C"/>
    <property type="match status" value="1"/>
</dbReference>
<comment type="similarity">
    <text evidence="2">Belongs to the membrane fusion protein (MFP) (TC 8.A.1) family.</text>
</comment>
<dbReference type="SUPFAM" id="SSF111369">
    <property type="entry name" value="HlyD-like secretion proteins"/>
    <property type="match status" value="1"/>
</dbReference>
<feature type="domain" description="Multidrug resistance protein MdtA-like C-terminal permuted SH3" evidence="7">
    <location>
        <begin position="291"/>
        <end position="349"/>
    </location>
</feature>
<keyword evidence="4" id="KW-0175">Coiled coil</keyword>
<dbReference type="Gene3D" id="2.40.30.170">
    <property type="match status" value="1"/>
</dbReference>
<evidence type="ECO:0000256" key="3">
    <source>
        <dbReference type="ARBA" id="ARBA00022448"/>
    </source>
</evidence>
<dbReference type="NCBIfam" id="TIGR01730">
    <property type="entry name" value="RND_mfp"/>
    <property type="match status" value="1"/>
</dbReference>
<gene>
    <name evidence="8" type="ORF">C6571_13115</name>
</gene>
<reference evidence="8 9" key="1">
    <citation type="submission" date="2018-03" db="EMBL/GenBank/DDBJ databases">
        <title>Genome sequencing of Simplicispira sp.</title>
        <authorList>
            <person name="Kim S.-J."/>
            <person name="Heo J."/>
            <person name="Kwon S.-W."/>
        </authorList>
    </citation>
    <scope>NUCLEOTIDE SEQUENCE [LARGE SCALE GENOMIC DNA]</scope>
    <source>
        <strain evidence="8 9">SC1-8</strain>
    </source>
</reference>
<dbReference type="Gene3D" id="2.40.420.20">
    <property type="match status" value="1"/>
</dbReference>
<accession>A0A2S0N1S7</accession>